<keyword evidence="2" id="KW-1185">Reference proteome</keyword>
<evidence type="ECO:0000313" key="2">
    <source>
        <dbReference type="Proteomes" id="UP001500027"/>
    </source>
</evidence>
<sequence length="132" mass="14918">MEYIMTKKGRKPENKPTNGIINKDSFSEKTTLPKNRIDITITNRILGINDEIVSPYNDETNQCFLFGLISSKVILRTMIAITSPAEKDQNNTLTAFLSNEEANNCVISCNHRNDKISTNRIAKHSSKIVNME</sequence>
<comment type="caution">
    <text evidence="1">The sequence shown here is derived from an EMBL/GenBank/DDBJ whole genome shotgun (WGS) entry which is preliminary data.</text>
</comment>
<accession>A0ABP8ECW1</accession>
<name>A0ABP8ECW1_9FLAO</name>
<organism evidence="1 2">
    <name type="scientific">Hyunsoonleella aestuarii</name>
    <dbReference type="NCBI Taxonomy" id="912802"/>
    <lineage>
        <taxon>Bacteria</taxon>
        <taxon>Pseudomonadati</taxon>
        <taxon>Bacteroidota</taxon>
        <taxon>Flavobacteriia</taxon>
        <taxon>Flavobacteriales</taxon>
        <taxon>Flavobacteriaceae</taxon>
    </lineage>
</organism>
<dbReference type="Proteomes" id="UP001500027">
    <property type="component" value="Unassembled WGS sequence"/>
</dbReference>
<dbReference type="EMBL" id="BAABAV010000002">
    <property type="protein sequence ID" value="GAA4269951.1"/>
    <property type="molecule type" value="Genomic_DNA"/>
</dbReference>
<evidence type="ECO:0000313" key="1">
    <source>
        <dbReference type="EMBL" id="GAA4269951.1"/>
    </source>
</evidence>
<proteinExistence type="predicted"/>
<protein>
    <submittedName>
        <fullName evidence="1">Uncharacterized protein</fullName>
    </submittedName>
</protein>
<gene>
    <name evidence="1" type="ORF">GCM10022257_20520</name>
</gene>
<reference evidence="2" key="1">
    <citation type="journal article" date="2019" name="Int. J. Syst. Evol. Microbiol.">
        <title>The Global Catalogue of Microorganisms (GCM) 10K type strain sequencing project: providing services to taxonomists for standard genome sequencing and annotation.</title>
        <authorList>
            <consortium name="The Broad Institute Genomics Platform"/>
            <consortium name="The Broad Institute Genome Sequencing Center for Infectious Disease"/>
            <person name="Wu L."/>
            <person name="Ma J."/>
        </authorList>
    </citation>
    <scope>NUCLEOTIDE SEQUENCE [LARGE SCALE GENOMIC DNA]</scope>
    <source>
        <strain evidence="2">JCM 17452</strain>
    </source>
</reference>